<feature type="domain" description="FAD dependent oxidoreductase" evidence="1">
    <location>
        <begin position="8"/>
        <end position="57"/>
    </location>
</feature>
<dbReference type="RefSeq" id="WP_369226809.1">
    <property type="nucleotide sequence ID" value="NZ_CP163441.1"/>
</dbReference>
<dbReference type="Gene3D" id="3.50.50.60">
    <property type="entry name" value="FAD/NAD(P)-binding domain"/>
    <property type="match status" value="1"/>
</dbReference>
<protein>
    <submittedName>
        <fullName evidence="2">FAD-dependent oxidoreductase</fullName>
    </submittedName>
</protein>
<proteinExistence type="predicted"/>
<dbReference type="AlphaFoldDB" id="A0AB39QZB0"/>
<evidence type="ECO:0000313" key="2">
    <source>
        <dbReference type="EMBL" id="XDQ47964.1"/>
    </source>
</evidence>
<sequence>MLDLRRTGGWAGPYENTPDHHALIGEAASVSRFVYATGFRGHGFLQAPAAGEVIRDLHRGRTPFVDVGPLGVGRFAAGAPRPEPNPV</sequence>
<dbReference type="InterPro" id="IPR006076">
    <property type="entry name" value="FAD-dep_OxRdtase"/>
</dbReference>
<reference evidence="2" key="1">
    <citation type="submission" date="2024-07" db="EMBL/GenBank/DDBJ databases">
        <authorList>
            <person name="Yu S.T."/>
        </authorList>
    </citation>
    <scope>NUCLEOTIDE SEQUENCE</scope>
    <source>
        <strain evidence="2">R39</strain>
    </source>
</reference>
<dbReference type="InterPro" id="IPR036188">
    <property type="entry name" value="FAD/NAD-bd_sf"/>
</dbReference>
<gene>
    <name evidence="2" type="ORF">AB5J52_40035</name>
</gene>
<organism evidence="2">
    <name type="scientific">Streptomyces sp. R39</name>
    <dbReference type="NCBI Taxonomy" id="3238631"/>
    <lineage>
        <taxon>Bacteria</taxon>
        <taxon>Bacillati</taxon>
        <taxon>Actinomycetota</taxon>
        <taxon>Actinomycetes</taxon>
        <taxon>Kitasatosporales</taxon>
        <taxon>Streptomycetaceae</taxon>
        <taxon>Streptomyces</taxon>
    </lineage>
</organism>
<accession>A0AB39QZB0</accession>
<evidence type="ECO:0000259" key="1">
    <source>
        <dbReference type="Pfam" id="PF01266"/>
    </source>
</evidence>
<dbReference type="EMBL" id="CP163441">
    <property type="protein sequence ID" value="XDQ47964.1"/>
    <property type="molecule type" value="Genomic_DNA"/>
</dbReference>
<dbReference type="Pfam" id="PF01266">
    <property type="entry name" value="DAO"/>
    <property type="match status" value="1"/>
</dbReference>
<name>A0AB39QZB0_9ACTN</name>
<dbReference type="Gene3D" id="3.30.9.10">
    <property type="entry name" value="D-Amino Acid Oxidase, subunit A, domain 2"/>
    <property type="match status" value="1"/>
</dbReference>